<evidence type="ECO:0000313" key="10">
    <source>
        <dbReference type="Proteomes" id="UP000678499"/>
    </source>
</evidence>
<accession>A0A7R9BL06</accession>
<evidence type="ECO:0000256" key="3">
    <source>
        <dbReference type="ARBA" id="ARBA00023157"/>
    </source>
</evidence>
<dbReference type="InterPro" id="IPR015255">
    <property type="entry name" value="Vitellinogen_open_b-sht"/>
</dbReference>
<dbReference type="SUPFAM" id="SSF48431">
    <property type="entry name" value="Lipovitellin-phosvitin complex, superhelical domain"/>
    <property type="match status" value="1"/>
</dbReference>
<dbReference type="Pfam" id="PF00094">
    <property type="entry name" value="VWD"/>
    <property type="match status" value="1"/>
</dbReference>
<keyword evidence="10" id="KW-1185">Reference proteome</keyword>
<evidence type="ECO:0000313" key="9">
    <source>
        <dbReference type="EMBL" id="CAD7277271.1"/>
    </source>
</evidence>
<dbReference type="InterPro" id="IPR015819">
    <property type="entry name" value="Lipid_transp_b-sht_shell"/>
</dbReference>
<dbReference type="Gene3D" id="2.30.230.10">
    <property type="entry name" value="Lipovitellin, beta-sheet shell regions, chain A"/>
    <property type="match status" value="1"/>
</dbReference>
<feature type="region of interest" description="Disordered" evidence="6">
    <location>
        <begin position="370"/>
        <end position="537"/>
    </location>
</feature>
<evidence type="ECO:0000256" key="6">
    <source>
        <dbReference type="SAM" id="MobiDB-lite"/>
    </source>
</evidence>
<dbReference type="InterPro" id="IPR011030">
    <property type="entry name" value="Lipovitellin_superhlx_dom"/>
</dbReference>
<dbReference type="PROSITE" id="PS51233">
    <property type="entry name" value="VWFD"/>
    <property type="match status" value="1"/>
</dbReference>
<dbReference type="EMBL" id="OA882891">
    <property type="protein sequence ID" value="CAD7277271.1"/>
    <property type="molecule type" value="Genomic_DNA"/>
</dbReference>
<dbReference type="Pfam" id="PF01347">
    <property type="entry name" value="Vitellogenin_N"/>
    <property type="match status" value="3"/>
</dbReference>
<dbReference type="Proteomes" id="UP000678499">
    <property type="component" value="Unassembled WGS sequence"/>
</dbReference>
<dbReference type="InterPro" id="IPR015816">
    <property type="entry name" value="Vitellinogen_b-sht_N"/>
</dbReference>
<evidence type="ECO:0000256" key="4">
    <source>
        <dbReference type="ARBA" id="ARBA00023180"/>
    </source>
</evidence>
<comment type="caution">
    <text evidence="5">Lacks conserved residue(s) required for the propagation of feature annotation.</text>
</comment>
<dbReference type="InterPro" id="IPR001747">
    <property type="entry name" value="Vitellogenin_N"/>
</dbReference>
<proteinExistence type="predicted"/>
<evidence type="ECO:0000259" key="8">
    <source>
        <dbReference type="PROSITE" id="PS51233"/>
    </source>
</evidence>
<reference evidence="9" key="1">
    <citation type="submission" date="2020-11" db="EMBL/GenBank/DDBJ databases">
        <authorList>
            <person name="Tran Van P."/>
        </authorList>
    </citation>
    <scope>NUCLEOTIDE SEQUENCE</scope>
</reference>
<protein>
    <recommendedName>
        <fullName evidence="11">Vitellogenin</fullName>
    </recommendedName>
</protein>
<dbReference type="InterPro" id="IPR050733">
    <property type="entry name" value="Vitellogenin/Apolipophorin"/>
</dbReference>
<dbReference type="GO" id="GO:0045735">
    <property type="term" value="F:nutrient reservoir activity"/>
    <property type="evidence" value="ECO:0007669"/>
    <property type="project" value="UniProtKB-KW"/>
</dbReference>
<keyword evidence="3" id="KW-1015">Disulfide bond</keyword>
<dbReference type="EMBL" id="CAJPEX010000854">
    <property type="protein sequence ID" value="CAG0917423.1"/>
    <property type="molecule type" value="Genomic_DNA"/>
</dbReference>
<dbReference type="SUPFAM" id="SSF56968">
    <property type="entry name" value="Lipovitellin-phosvitin complex, beta-sheet shell regions"/>
    <property type="match status" value="2"/>
</dbReference>
<keyword evidence="1" id="KW-0732">Signal</keyword>
<dbReference type="Gene3D" id="2.20.80.10">
    <property type="entry name" value="Lipovitellin-phosvitin complex, chain A, domain 4"/>
    <property type="match status" value="1"/>
</dbReference>
<dbReference type="PANTHER" id="PTHR23345">
    <property type="entry name" value="VITELLOGENIN-RELATED"/>
    <property type="match status" value="1"/>
</dbReference>
<dbReference type="OrthoDB" id="160294at2759"/>
<dbReference type="Gene3D" id="1.25.10.20">
    <property type="entry name" value="Vitellinogen, superhelical"/>
    <property type="match status" value="2"/>
</dbReference>
<gene>
    <name evidence="9" type="ORF">NMOB1V02_LOCUS5006</name>
</gene>
<dbReference type="PANTHER" id="PTHR23345:SF15">
    <property type="entry name" value="VITELLOGENIN 1-RELATED"/>
    <property type="match status" value="1"/>
</dbReference>
<keyword evidence="4" id="KW-0325">Glycoprotein</keyword>
<feature type="domain" description="VWFD" evidence="8">
    <location>
        <begin position="1602"/>
        <end position="1787"/>
    </location>
</feature>
<feature type="compositionally biased region" description="Basic and acidic residues" evidence="6">
    <location>
        <begin position="371"/>
        <end position="381"/>
    </location>
</feature>
<feature type="compositionally biased region" description="Basic and acidic residues" evidence="6">
    <location>
        <begin position="390"/>
        <end position="420"/>
    </location>
</feature>
<name>A0A7R9BL06_9CRUS</name>
<evidence type="ECO:0000256" key="2">
    <source>
        <dbReference type="ARBA" id="ARBA00022761"/>
    </source>
</evidence>
<dbReference type="Pfam" id="PF09172">
    <property type="entry name" value="Vit_open_b-sht"/>
    <property type="match status" value="1"/>
</dbReference>
<evidence type="ECO:0000256" key="1">
    <source>
        <dbReference type="ARBA" id="ARBA00022729"/>
    </source>
</evidence>
<dbReference type="SMART" id="SM00216">
    <property type="entry name" value="VWD"/>
    <property type="match status" value="1"/>
</dbReference>
<keyword evidence="2" id="KW-0758">Storage protein</keyword>
<dbReference type="GO" id="GO:0005319">
    <property type="term" value="F:lipid transporter activity"/>
    <property type="evidence" value="ECO:0007669"/>
    <property type="project" value="InterPro"/>
</dbReference>
<dbReference type="SMART" id="SM00638">
    <property type="entry name" value="LPD_N"/>
    <property type="match status" value="1"/>
</dbReference>
<evidence type="ECO:0000259" key="7">
    <source>
        <dbReference type="PROSITE" id="PS51211"/>
    </source>
</evidence>
<dbReference type="SMART" id="SM01169">
    <property type="entry name" value="DUF1943"/>
    <property type="match status" value="1"/>
</dbReference>
<feature type="compositionally biased region" description="Basic and acidic residues" evidence="6">
    <location>
        <begin position="481"/>
        <end position="492"/>
    </location>
</feature>
<dbReference type="PROSITE" id="PS51211">
    <property type="entry name" value="VITELLOGENIN"/>
    <property type="match status" value="1"/>
</dbReference>
<dbReference type="InterPro" id="IPR001846">
    <property type="entry name" value="VWF_type-D"/>
</dbReference>
<evidence type="ECO:0008006" key="11">
    <source>
        <dbReference type="Google" id="ProtNLM"/>
    </source>
</evidence>
<organism evidence="9">
    <name type="scientific">Notodromas monacha</name>
    <dbReference type="NCBI Taxonomy" id="399045"/>
    <lineage>
        <taxon>Eukaryota</taxon>
        <taxon>Metazoa</taxon>
        <taxon>Ecdysozoa</taxon>
        <taxon>Arthropoda</taxon>
        <taxon>Crustacea</taxon>
        <taxon>Oligostraca</taxon>
        <taxon>Ostracoda</taxon>
        <taxon>Podocopa</taxon>
        <taxon>Podocopida</taxon>
        <taxon>Cypridocopina</taxon>
        <taxon>Cypridoidea</taxon>
        <taxon>Cyprididae</taxon>
        <taxon>Notodromas</taxon>
    </lineage>
</organism>
<sequence>MTNNENLQMEIREWRGLRLASEEHQKPGPRRYGNWGFWAPSHPFLLDQTLEPVPMTTVASGLSTTEVWPAGKEFIYDYHTRVIAGMPMIKEQLTGFGLKCIARLQVVSPDTILVKLTKWESGKINHEVPQARPLVYRAKAPMDWSPVQGEVENLLSEAFKVKLRNGLVTSLEVEEHEPTWCVNIKKGFASQININLKQTNKIPFQLTNTKRWEDKSFRHMNIPSAERTFFAVEEDSMGGKCKTAYVVAPIENYVAVSEEWDLPRHILLEAASEPEARPWLVTKIRDFDECERRPSWVHMNMKDITNEPCNPANAMCHKFSTPLGIKTERMWTVSNQTLTLLSERPITSRIELRHEKLTSTHLRFEFPVVDQETRENPRLNEDPAFAGLRLPREQTIRANKDKVAERKYSKINYERREHSRPSFSEPGQYGSREADWQQRRPMNSYERSHMKYGSRVGQSSEEDEERQGSGYGSKRLMKRQVTMEKKNTRADEGVLDGSHNFGLHKLSLDVGSSSSSEESQDEMRNWDNQYSPRGPHQGERYFETQVMKSAYSRDLRMYYPTLKVPSAWMCPQTSSKIIRSSAVKGQIIELLREVVSEISNFEDLAEKESALKILQCARAFSILSYGEIAEVYEKIVSSSTSPVNARTKKTLCLDALVMSGTHPAIMFVIDLIKKGEVKGETAAQALSTIPISVKAITPELLAEMVMVIIHALGNTGHPGIIPVLEACITGQICKDTQVRTKAVNALSRAARVAPSKVYKLLRPIYANQKMHYAVRMAAFQVLLKCEPSPVFFTAVATDTWFEPSQQVGSFVYTTLAALANNTVPVYQNASRMAEMALPLCKKYELGAQYSRKIILSNFVPEKSMGSFLQNVIFGSTKSFIPRLWYTRLIKRAGGFNWDMLQTGFYAQGVQEIVNKITRVLSPVSSSDELFSLMDRVSGAWNRGEEPLSAISRELNLKLRKDDPMSVMAWVKAFGGMERVVTANYRTLWELVNDVKPHFTSSGVGVKWNINYQRAINPESMTVVLPTASGIPMYFSKKTPVLVSIRGHIEVEADLPNLSQKRLPEAGKIKIDLRPVISQNTLLEMGIVCPITDKNYIAGVNTHNLASLPFKATLKINVPEKQLKFEIEPSSGPLPGVISLAHSHQRPFTCVKNLEDFSPINKVSSVRWMRNVTIIGEEMLGIPIRILSKVDHPFSDMLGSYWRLKRQNLVSALLFSTSPRSLRNFQTRVTVDTSRCQTKKIEGKITISTSESSSPVWSLDEESSSESKYYSGKSEHWSRTQEDLISFFRNPSKYWEESEELQYTPMIGSSGEWVRKRFATERYAEDYSGEKSLEVNVKSGSKVTMVHGEIKMEGPVPRYIRASVLASSNSDDTFRKISAHIEKEGGMQDKSWKAFVNGMIQYPQLPNTPHREALVKSDMTSLGCLTVRFGRNTEHAIKAKVIMARTGKQRYLAEESQAAKRCDSDEAKGLMYSSSCMRARQQATTLNKYIVDVEGENLPRGLWNMTWAMDNYLKWSLYPYMTVDPTARHKNPEGSIRAIINVATPNPDHPYTVVDLLTKKPHENAFFKTIKLPWAVEAMFPLNAKTPWITKALNEVLGYKFTPMCRVGHDSIQTFDNVTIPYSLPDCYHLIAKDCSRPSGIAVLAKQGPELTKVVKLIVGDKEVVLVPTRSSSPTRPNLIVKINGNELTPMPENAPHEIKEQGQVVIRINKRSDGEVSVECPSRGLQVTSDGHNIRVQASAMLRGRMCGLCGDYNGEKDAELKGPRGCVHLSPISFGRSYAVHSEGCSSLPQLKPVEYLKNWKHWKNSEYEQISEHDITALASRHMQSCNSEDYWPEGETFNPHRESKWASELMEDAFSSGKEWRRVRKVIDSAAGLGMDQSSPCVRHITKVIVRGDQTCFSVKPVPECNLSCRPNKVISKKIGFRCIMNSDVNEKLLAAARFSVLREFLDQQPHFINEIPFPHACEMYSP</sequence>
<evidence type="ECO:0000256" key="5">
    <source>
        <dbReference type="PROSITE-ProRule" id="PRU00557"/>
    </source>
</evidence>
<feature type="domain" description="Vitellogenin" evidence="7">
    <location>
        <begin position="68"/>
        <end position="884"/>
    </location>
</feature>